<evidence type="ECO:0000313" key="2">
    <source>
        <dbReference type="Proteomes" id="UP001190926"/>
    </source>
</evidence>
<sequence length="448" mass="51636">MKNQNTSGAGGGGIASLPQEIILKIQCYLNGKEASRTSVLGKSWYSAWCTRPHLDFNQCDFRSCNSDAFSEFTKKTLQRYEDRNLNIESFTLLMETEFFKDEPHCHNPSLAMELTVRALKLGPSHFEILPWNQNFVLPKELFESETLASLDASGCTIDLEEVTCSQLIFLHLRAVIVKGDARVKDTLFSLDLSSKFPYLKDLALWNCHGYKDIRICSPSLERISLMGFKMFTAEFDVPNIRNFLFKGSVLSCLTFENTRWEWESDVRIICDQFSAAWFTSLNRLVKRLSQSKVSLSISMIFPPNWERCDCVEGLPVAVVESLTLLDHMPNMLKSRKLPPNFLNALFMICRPKLMIQSWFPRNAWKDHNYLLKFVCKRLVAKLGGHRNGNGNFCFVPNPRMVGLKEVTAEIFEERVGEWRELPWTTLLDAFAYPGEEREVRFRLKWEGL</sequence>
<dbReference type="Proteomes" id="UP001190926">
    <property type="component" value="Unassembled WGS sequence"/>
</dbReference>
<organism evidence="1 2">
    <name type="scientific">Perilla frutescens var. hirtella</name>
    <name type="common">Perilla citriodora</name>
    <name type="synonym">Perilla setoyensis</name>
    <dbReference type="NCBI Taxonomy" id="608512"/>
    <lineage>
        <taxon>Eukaryota</taxon>
        <taxon>Viridiplantae</taxon>
        <taxon>Streptophyta</taxon>
        <taxon>Embryophyta</taxon>
        <taxon>Tracheophyta</taxon>
        <taxon>Spermatophyta</taxon>
        <taxon>Magnoliopsida</taxon>
        <taxon>eudicotyledons</taxon>
        <taxon>Gunneridae</taxon>
        <taxon>Pentapetalae</taxon>
        <taxon>asterids</taxon>
        <taxon>lamiids</taxon>
        <taxon>Lamiales</taxon>
        <taxon>Lamiaceae</taxon>
        <taxon>Nepetoideae</taxon>
        <taxon>Elsholtzieae</taxon>
        <taxon>Perilla</taxon>
    </lineage>
</organism>
<name>A0AAD4IP42_PERFH</name>
<evidence type="ECO:0000313" key="1">
    <source>
        <dbReference type="EMBL" id="KAH6756158.1"/>
    </source>
</evidence>
<dbReference type="InterPro" id="IPR032675">
    <property type="entry name" value="LRR_dom_sf"/>
</dbReference>
<dbReference type="Gene3D" id="3.80.10.10">
    <property type="entry name" value="Ribonuclease Inhibitor"/>
    <property type="match status" value="1"/>
</dbReference>
<dbReference type="AlphaFoldDB" id="A0AAD4IP42"/>
<comment type="caution">
    <text evidence="1">The sequence shown here is derived from an EMBL/GenBank/DDBJ whole genome shotgun (WGS) entry which is preliminary data.</text>
</comment>
<protein>
    <recommendedName>
        <fullName evidence="3">F-box domain-containing protein</fullName>
    </recommendedName>
</protein>
<dbReference type="PANTHER" id="PTHR31293">
    <property type="entry name" value="RNI-LIKE SUPERFAMILY PROTEIN"/>
    <property type="match status" value="1"/>
</dbReference>
<accession>A0AAD4IP42</accession>
<dbReference type="InterPro" id="IPR055294">
    <property type="entry name" value="FBL60-like"/>
</dbReference>
<dbReference type="PANTHER" id="PTHR31293:SF16">
    <property type="entry name" value="RNI-LIKE SUPERFAMILY PROTEIN"/>
    <property type="match status" value="1"/>
</dbReference>
<reference evidence="1 2" key="1">
    <citation type="journal article" date="2021" name="Nat. Commun.">
        <title>Incipient diploidization of the medicinal plant Perilla within 10,000 years.</title>
        <authorList>
            <person name="Zhang Y."/>
            <person name="Shen Q."/>
            <person name="Leng L."/>
            <person name="Zhang D."/>
            <person name="Chen S."/>
            <person name="Shi Y."/>
            <person name="Ning Z."/>
            <person name="Chen S."/>
        </authorList>
    </citation>
    <scope>NUCLEOTIDE SEQUENCE [LARGE SCALE GENOMIC DNA]</scope>
    <source>
        <strain evidence="2">cv. PC099</strain>
    </source>
</reference>
<dbReference type="EMBL" id="SDAM02029566">
    <property type="protein sequence ID" value="KAH6756158.1"/>
    <property type="molecule type" value="Genomic_DNA"/>
</dbReference>
<dbReference type="InterPro" id="IPR036047">
    <property type="entry name" value="F-box-like_dom_sf"/>
</dbReference>
<dbReference type="SUPFAM" id="SSF81383">
    <property type="entry name" value="F-box domain"/>
    <property type="match status" value="1"/>
</dbReference>
<gene>
    <name evidence="1" type="ORF">C2S53_004257</name>
</gene>
<keyword evidence="2" id="KW-1185">Reference proteome</keyword>
<evidence type="ECO:0008006" key="3">
    <source>
        <dbReference type="Google" id="ProtNLM"/>
    </source>
</evidence>
<proteinExistence type="predicted"/>